<keyword evidence="8 10" id="KW-0717">Septation</keyword>
<keyword evidence="4" id="KW-0479">Metal-binding</keyword>
<dbReference type="HAMAP" id="MF_00321">
    <property type="entry name" value="GTPase_EngB"/>
    <property type="match status" value="1"/>
</dbReference>
<dbReference type="PROSITE" id="PS51706">
    <property type="entry name" value="G_ENGB"/>
    <property type="match status" value="1"/>
</dbReference>
<reference evidence="12 13" key="1">
    <citation type="submission" date="2023-02" db="EMBL/GenBank/DDBJ databases">
        <title>Novel Oscillospiraceae bacterial genomes.</title>
        <authorList>
            <person name="Srinivasan S."/>
            <person name="Austin M.N."/>
            <person name="Fiedler T.L."/>
            <person name="Strenk S.M."/>
            <person name="Agnew K.J."/>
            <person name="Nagana Gowda G.A."/>
            <person name="Raftery D."/>
            <person name="Beamer M.A."/>
            <person name="Achilles S.L."/>
            <person name="Wiesenfeld H.C."/>
            <person name="Fredricks D.N."/>
            <person name="Hillier S.L."/>
        </authorList>
    </citation>
    <scope>NUCLEOTIDE SEQUENCE [LARGE SCALE GENOMIC DNA]</scope>
    <source>
        <strain evidence="12 13">CHIC02 1186E3-8</strain>
    </source>
</reference>
<comment type="cofactor">
    <cofactor evidence="1">
        <name>Mg(2+)</name>
        <dbReference type="ChEBI" id="CHEBI:18420"/>
    </cofactor>
</comment>
<evidence type="ECO:0000256" key="3">
    <source>
        <dbReference type="ARBA" id="ARBA00022618"/>
    </source>
</evidence>
<keyword evidence="3 10" id="KW-0132">Cell division</keyword>
<evidence type="ECO:0000256" key="8">
    <source>
        <dbReference type="ARBA" id="ARBA00023210"/>
    </source>
</evidence>
<keyword evidence="6" id="KW-0460">Magnesium</keyword>
<gene>
    <name evidence="12" type="primary">yihA</name>
    <name evidence="10" type="synonym">engB</name>
    <name evidence="12" type="ORF">PYS61_05775</name>
</gene>
<dbReference type="CDD" id="cd01876">
    <property type="entry name" value="YihA_EngB"/>
    <property type="match status" value="1"/>
</dbReference>
<dbReference type="Pfam" id="PF01926">
    <property type="entry name" value="MMR_HSR1"/>
    <property type="match status" value="1"/>
</dbReference>
<proteinExistence type="inferred from homology"/>
<dbReference type="InterPro" id="IPR027417">
    <property type="entry name" value="P-loop_NTPase"/>
</dbReference>
<dbReference type="NCBIfam" id="TIGR03598">
    <property type="entry name" value="GTPase_YsxC"/>
    <property type="match status" value="1"/>
</dbReference>
<evidence type="ECO:0000256" key="2">
    <source>
        <dbReference type="ARBA" id="ARBA00009638"/>
    </source>
</evidence>
<dbReference type="InterPro" id="IPR030393">
    <property type="entry name" value="G_ENGB_dom"/>
</dbReference>
<evidence type="ECO:0000313" key="12">
    <source>
        <dbReference type="EMBL" id="WEG35437.1"/>
    </source>
</evidence>
<dbReference type="PANTHER" id="PTHR11649:SF13">
    <property type="entry name" value="ENGB-TYPE G DOMAIN-CONTAINING PROTEIN"/>
    <property type="match status" value="1"/>
</dbReference>
<dbReference type="EMBL" id="CP118868">
    <property type="protein sequence ID" value="WEG35437.1"/>
    <property type="molecule type" value="Genomic_DNA"/>
</dbReference>
<keyword evidence="5 10" id="KW-0547">Nucleotide-binding</keyword>
<feature type="domain" description="EngB-type G" evidence="11">
    <location>
        <begin position="24"/>
        <end position="201"/>
    </location>
</feature>
<comment type="similarity">
    <text evidence="2 10">Belongs to the TRAFAC class TrmE-Era-EngA-EngB-Septin-like GTPase superfamily. EngB GTPase family.</text>
</comment>
<evidence type="ECO:0000256" key="7">
    <source>
        <dbReference type="ARBA" id="ARBA00023134"/>
    </source>
</evidence>
<dbReference type="InterPro" id="IPR006073">
    <property type="entry name" value="GTP-bd"/>
</dbReference>
<protein>
    <recommendedName>
        <fullName evidence="10">Probable GTP-binding protein EngB</fullName>
    </recommendedName>
</protein>
<evidence type="ECO:0000256" key="1">
    <source>
        <dbReference type="ARBA" id="ARBA00001946"/>
    </source>
</evidence>
<comment type="function">
    <text evidence="10">Necessary for normal cell division and for the maintenance of normal septation.</text>
</comment>
<dbReference type="RefSeq" id="WP_315567868.1">
    <property type="nucleotide sequence ID" value="NZ_CP118866.1"/>
</dbReference>
<evidence type="ECO:0000313" key="13">
    <source>
        <dbReference type="Proteomes" id="UP001220478"/>
    </source>
</evidence>
<evidence type="ECO:0000259" key="11">
    <source>
        <dbReference type="PROSITE" id="PS51706"/>
    </source>
</evidence>
<evidence type="ECO:0000256" key="10">
    <source>
        <dbReference type="HAMAP-Rule" id="MF_00321"/>
    </source>
</evidence>
<dbReference type="SUPFAM" id="SSF52540">
    <property type="entry name" value="P-loop containing nucleoside triphosphate hydrolases"/>
    <property type="match status" value="1"/>
</dbReference>
<dbReference type="Gene3D" id="3.40.50.300">
    <property type="entry name" value="P-loop containing nucleotide triphosphate hydrolases"/>
    <property type="match status" value="1"/>
</dbReference>
<keyword evidence="7 10" id="KW-0342">GTP-binding</keyword>
<evidence type="ECO:0000256" key="6">
    <source>
        <dbReference type="ARBA" id="ARBA00022842"/>
    </source>
</evidence>
<keyword evidence="9 10" id="KW-0131">Cell cycle</keyword>
<sequence length="204" mass="23054">MLKVLEKCQFVKSVYKLEEADMPLLPEIVLAGRSNAGKSSLINALTGRNSLAKVSRKQGKTQAVNYFQVNDMEVKFYLTDLPGYGYSAAGRDKQAEFSSLTDNYLESERPFACILVLLDIRHLPTNMDMAMLQWLDFKGLPYAILLNKADKLSRAEQQKALQAIRRVLPDYAQQQALFIVSSLQKETLEPLLSYIRKIVADCNL</sequence>
<evidence type="ECO:0000256" key="9">
    <source>
        <dbReference type="ARBA" id="ARBA00023306"/>
    </source>
</evidence>
<name>A0ABY8C4C0_9FIRM</name>
<dbReference type="PANTHER" id="PTHR11649">
    <property type="entry name" value="MSS1/TRME-RELATED GTP-BINDING PROTEIN"/>
    <property type="match status" value="1"/>
</dbReference>
<dbReference type="InterPro" id="IPR019987">
    <property type="entry name" value="GTP-bd_ribosome_bio_YsxC"/>
</dbReference>
<evidence type="ECO:0000256" key="5">
    <source>
        <dbReference type="ARBA" id="ARBA00022741"/>
    </source>
</evidence>
<dbReference type="Proteomes" id="UP001220478">
    <property type="component" value="Chromosome"/>
</dbReference>
<keyword evidence="13" id="KW-1185">Reference proteome</keyword>
<organism evidence="12 13">
    <name type="scientific">Amygdalobacter indicium</name>
    <dbReference type="NCBI Taxonomy" id="3029272"/>
    <lineage>
        <taxon>Bacteria</taxon>
        <taxon>Bacillati</taxon>
        <taxon>Bacillota</taxon>
        <taxon>Clostridia</taxon>
        <taxon>Eubacteriales</taxon>
        <taxon>Oscillospiraceae</taxon>
        <taxon>Amygdalobacter</taxon>
    </lineage>
</organism>
<accession>A0ABY8C4C0</accession>
<evidence type="ECO:0000256" key="4">
    <source>
        <dbReference type="ARBA" id="ARBA00022723"/>
    </source>
</evidence>